<feature type="compositionally biased region" description="Basic and acidic residues" evidence="1">
    <location>
        <begin position="768"/>
        <end position="782"/>
    </location>
</feature>
<feature type="region of interest" description="Disordered" evidence="1">
    <location>
        <begin position="886"/>
        <end position="936"/>
    </location>
</feature>
<feature type="compositionally biased region" description="Acidic residues" evidence="1">
    <location>
        <begin position="230"/>
        <end position="241"/>
    </location>
</feature>
<feature type="compositionally biased region" description="Polar residues" evidence="1">
    <location>
        <begin position="632"/>
        <end position="642"/>
    </location>
</feature>
<protein>
    <submittedName>
        <fullName evidence="3">Uncharacterized protein LOC106160894</fullName>
    </submittedName>
</protein>
<evidence type="ECO:0000313" key="2">
    <source>
        <dbReference type="Proteomes" id="UP000085678"/>
    </source>
</evidence>
<feature type="region of interest" description="Disordered" evidence="1">
    <location>
        <begin position="1"/>
        <end position="87"/>
    </location>
</feature>
<dbReference type="AlphaFoldDB" id="A0A1S3I6X7"/>
<reference evidence="3" key="1">
    <citation type="submission" date="2025-08" db="UniProtKB">
        <authorList>
            <consortium name="RefSeq"/>
        </authorList>
    </citation>
    <scope>IDENTIFICATION</scope>
    <source>
        <tissue evidence="3">Gonads</tissue>
    </source>
</reference>
<feature type="compositionally biased region" description="Polar residues" evidence="1">
    <location>
        <begin position="914"/>
        <end position="924"/>
    </location>
</feature>
<feature type="compositionally biased region" description="Basic and acidic residues" evidence="1">
    <location>
        <begin position="562"/>
        <end position="586"/>
    </location>
</feature>
<evidence type="ECO:0000256" key="1">
    <source>
        <dbReference type="SAM" id="MobiDB-lite"/>
    </source>
</evidence>
<proteinExistence type="predicted"/>
<dbReference type="InParanoid" id="A0A1S3I6X7"/>
<sequence>MAEEQKETSQNETSSEVLKGPVTQASKSGTKEVSFPACGVTGKWDKSPHEEQGSKNLQVEKRTLHEETTTPCPSKAMVSVGSNPSQIRQESCVEQQFFDDRTTGQPRDRVDFDGKFLSLNKTSPNGGTDDSQALCLKSKRRAMDTLNVQKDSRCIQPSENSGEKSSESEIQEITNLEKNISVSSASGLVISVQTNPRKKVLSGVIPDDSISIVKESKNNIESTKDRIDQALDDDHDSDYDPDSPCHGSERKGNEGQFINETRVIHNDVSSKQNKIAVLEKGTQTEATREASSNKETQTIKEAMASGLDERKEAPNRSKPSKIPRPVKKSFIETQKKPAMICIVGSRSSQSGLCHEENECDVEQPICEVQDRDAGRNLADGEKGIPSGKAKAQKESEKCLDISQAEFQKGINLGLESAFQVKTATSRTAAFKTKASITPAPVKKQLKSQGVIKSACKPSGKRGGSQAAKIVHDTPRPKPRVSEKVSDASDGKAQLRANTSPPIMHRKSNAMSGKNSPHHRVGPTPSTPHGDKKSEEARQHQGVTARSKKGYHDSVQRKGFIPRNKEKVVTGDKRGDFPPKGFREMQKKHAKLSKVRSTSSQPHLGHEGNETQVHETHDVKLRTITSVHKKESSATQNSDTKTTVIPPRKQISLAKDQLQQKVSFGGIRWRKSASSEPLDRGKNKSCRQAKSKSSGPMKTEKAPGRNNSVAAISRAEVIEDITWHDSAASEPPDRGKKKSSTKAKSSSSTARTTEATPEENIFTSNSGEVIKDNIQGRRQRAEICDSQTVPTAFHHQVERNNEEEEEDKENSQTQPKTFGDLVPQTEGSHFIPNIPKQPPFAEMDNSFLPVEHSISDNNVTESDDELDLEELQQLLYGDTCRVSQPVEGVGSDFDADTQGKSTRSGGGEINRNLALGTSSRLNQATRGKHGAKNVAEV</sequence>
<dbReference type="Proteomes" id="UP000085678">
    <property type="component" value="Unplaced"/>
</dbReference>
<feature type="region of interest" description="Disordered" evidence="1">
    <location>
        <begin position="304"/>
        <end position="323"/>
    </location>
</feature>
<evidence type="ECO:0000313" key="3">
    <source>
        <dbReference type="RefSeq" id="XP_013393119.1"/>
    </source>
</evidence>
<keyword evidence="2" id="KW-1185">Reference proteome</keyword>
<feature type="region of interest" description="Disordered" evidence="1">
    <location>
        <begin position="230"/>
        <end position="259"/>
    </location>
</feature>
<feature type="compositionally biased region" description="Basic and acidic residues" evidence="1">
    <location>
        <begin position="528"/>
        <end position="538"/>
    </location>
</feature>
<dbReference type="GeneID" id="106160894"/>
<feature type="compositionally biased region" description="Basic and acidic residues" evidence="1">
    <location>
        <begin position="603"/>
        <end position="620"/>
    </location>
</feature>
<feature type="region of interest" description="Disordered" evidence="1">
    <location>
        <begin position="441"/>
        <end position="825"/>
    </location>
</feature>
<feature type="region of interest" description="Disordered" evidence="1">
    <location>
        <begin position="279"/>
        <end position="298"/>
    </location>
</feature>
<dbReference type="RefSeq" id="XP_013393119.1">
    <property type="nucleotide sequence ID" value="XM_013537665.1"/>
</dbReference>
<gene>
    <name evidence="3" type="primary">LOC106160894</name>
</gene>
<organism evidence="2 3">
    <name type="scientific">Lingula anatina</name>
    <name type="common">Brachiopod</name>
    <name type="synonym">Lingula unguis</name>
    <dbReference type="NCBI Taxonomy" id="7574"/>
    <lineage>
        <taxon>Eukaryota</taxon>
        <taxon>Metazoa</taxon>
        <taxon>Spiralia</taxon>
        <taxon>Lophotrochozoa</taxon>
        <taxon>Brachiopoda</taxon>
        <taxon>Linguliformea</taxon>
        <taxon>Lingulata</taxon>
        <taxon>Lingulida</taxon>
        <taxon>Linguloidea</taxon>
        <taxon>Lingulidae</taxon>
        <taxon>Lingula</taxon>
    </lineage>
</organism>
<name>A0A1S3I6X7_LINAN</name>
<dbReference type="KEGG" id="lak:106160894"/>
<feature type="compositionally biased region" description="Low complexity" evidence="1">
    <location>
        <begin position="741"/>
        <end position="754"/>
    </location>
</feature>
<accession>A0A1S3I6X7</accession>
<feature type="compositionally biased region" description="Basic and acidic residues" evidence="1">
    <location>
        <begin position="43"/>
        <end position="68"/>
    </location>
</feature>
<feature type="compositionally biased region" description="Basic and acidic residues" evidence="1">
    <location>
        <begin position="469"/>
        <end position="489"/>
    </location>
</feature>